<keyword evidence="7" id="KW-1185">Reference proteome</keyword>
<dbReference type="STRING" id="871652.SAMN04515673_1158"/>
<evidence type="ECO:0000313" key="6">
    <source>
        <dbReference type="EMBL" id="SFR18887.1"/>
    </source>
</evidence>
<evidence type="ECO:0000256" key="4">
    <source>
        <dbReference type="ARBA" id="ARBA00025212"/>
    </source>
</evidence>
<evidence type="ECO:0000256" key="2">
    <source>
        <dbReference type="ARBA" id="ARBA00022679"/>
    </source>
</evidence>
<comment type="similarity">
    <text evidence="1 5">Belongs to the KptA/TPT1 family.</text>
</comment>
<dbReference type="InterPro" id="IPR042081">
    <property type="entry name" value="RNA_2'-PTrans_C"/>
</dbReference>
<keyword evidence="2 5" id="KW-0808">Transferase</keyword>
<dbReference type="PANTHER" id="PTHR12684">
    <property type="entry name" value="PUTATIVE PHOSPHOTRANSFERASE"/>
    <property type="match status" value="1"/>
</dbReference>
<keyword evidence="3 5" id="KW-0520">NAD</keyword>
<dbReference type="Gene3D" id="3.20.170.30">
    <property type="match status" value="1"/>
</dbReference>
<gene>
    <name evidence="5" type="primary">kptA</name>
    <name evidence="6" type="ORF">SAMN04515673_1158</name>
</gene>
<dbReference type="HAMAP" id="MF_00299">
    <property type="entry name" value="KptA"/>
    <property type="match status" value="1"/>
</dbReference>
<dbReference type="EMBL" id="FOYI01000015">
    <property type="protein sequence ID" value="SFR18887.1"/>
    <property type="molecule type" value="Genomic_DNA"/>
</dbReference>
<dbReference type="GO" id="GO:0000215">
    <property type="term" value="F:tRNA 2'-phosphotransferase activity"/>
    <property type="evidence" value="ECO:0007669"/>
    <property type="project" value="TreeGrafter"/>
</dbReference>
<dbReference type="GO" id="GO:0003950">
    <property type="term" value="F:NAD+ poly-ADP-ribosyltransferase activity"/>
    <property type="evidence" value="ECO:0007669"/>
    <property type="project" value="InterPro"/>
</dbReference>
<dbReference type="PANTHER" id="PTHR12684:SF2">
    <property type="entry name" value="TRNA 2'-PHOSPHOTRANSFERASE 1"/>
    <property type="match status" value="1"/>
</dbReference>
<evidence type="ECO:0000256" key="1">
    <source>
        <dbReference type="ARBA" id="ARBA00009836"/>
    </source>
</evidence>
<dbReference type="Proteomes" id="UP000199302">
    <property type="component" value="Unassembled WGS sequence"/>
</dbReference>
<dbReference type="GO" id="GO:0006388">
    <property type="term" value="P:tRNA splicing, via endonucleolytic cleavage and ligation"/>
    <property type="evidence" value="ECO:0007669"/>
    <property type="project" value="UniProtKB-UniRule"/>
</dbReference>
<organism evidence="6 7">
    <name type="scientific">Poseidonocella sedimentorum</name>
    <dbReference type="NCBI Taxonomy" id="871652"/>
    <lineage>
        <taxon>Bacteria</taxon>
        <taxon>Pseudomonadati</taxon>
        <taxon>Pseudomonadota</taxon>
        <taxon>Alphaproteobacteria</taxon>
        <taxon>Rhodobacterales</taxon>
        <taxon>Roseobacteraceae</taxon>
        <taxon>Poseidonocella</taxon>
    </lineage>
</organism>
<reference evidence="6 7" key="1">
    <citation type="submission" date="2016-10" db="EMBL/GenBank/DDBJ databases">
        <authorList>
            <person name="de Groot N.N."/>
        </authorList>
    </citation>
    <scope>NUCLEOTIDE SEQUENCE [LARGE SCALE GENOMIC DNA]</scope>
    <source>
        <strain evidence="7">KMM 9023,NRIC 0796,JCM 17311,KCTC 23692</strain>
    </source>
</reference>
<evidence type="ECO:0000313" key="7">
    <source>
        <dbReference type="Proteomes" id="UP000199302"/>
    </source>
</evidence>
<dbReference type="InterPro" id="IPR042080">
    <property type="entry name" value="RNA_2'-PTrans_N"/>
</dbReference>
<dbReference type="Pfam" id="PF01885">
    <property type="entry name" value="PTS_2-RNA"/>
    <property type="match status" value="1"/>
</dbReference>
<dbReference type="InterPro" id="IPR002745">
    <property type="entry name" value="Ptrans_KptA/Tpt1"/>
</dbReference>
<dbReference type="RefSeq" id="WP_245759675.1">
    <property type="nucleotide sequence ID" value="NZ_FOYI01000015.1"/>
</dbReference>
<sequence>MMSRQSKFLSFILRHKPEELGLKLNRAGWAQIELLLRAMKKTGRPMSRDELQHLVENNDKSRFAISADGEFIRAVQGHSIDVDLGLGPHTPPEHLYHGTARQNHDSIFSEGLRPMGRRQVHLSVTPSVAEAVGRRHGKPVVLQVATLRMHEMGHLFFVADDGVWLTDIVPVGFLSFWNSGE</sequence>
<dbReference type="Gene3D" id="1.10.10.970">
    <property type="entry name" value="RNA 2'-phosphotransferase, Tpt1/KptA family, N-terminal domain"/>
    <property type="match status" value="1"/>
</dbReference>
<dbReference type="SUPFAM" id="SSF56399">
    <property type="entry name" value="ADP-ribosylation"/>
    <property type="match status" value="1"/>
</dbReference>
<evidence type="ECO:0000256" key="3">
    <source>
        <dbReference type="ARBA" id="ARBA00023027"/>
    </source>
</evidence>
<comment type="function">
    <text evidence="4 5">Removes the 2'-phosphate from RNA via an intermediate in which the phosphate is ADP-ribosylated by NAD followed by a presumed transesterification to release the RNA and generate ADP-ribose 1''-2''-cyclic phosphate (APPR&gt;P). May function as an ADP-ribosylase.</text>
</comment>
<dbReference type="InterPro" id="IPR022928">
    <property type="entry name" value="RNA_2'-PTrans_KptA"/>
</dbReference>
<proteinExistence type="inferred from homology"/>
<evidence type="ECO:0000256" key="5">
    <source>
        <dbReference type="HAMAP-Rule" id="MF_00299"/>
    </source>
</evidence>
<accession>A0A1I6EMN5</accession>
<name>A0A1I6EMN5_9RHOB</name>
<dbReference type="AlphaFoldDB" id="A0A1I6EMN5"/>
<dbReference type="EC" id="2.7.1.-" evidence="5"/>
<protein>
    <recommendedName>
        <fullName evidence="5">Probable RNA 2'-phosphotransferase</fullName>
        <ecNumber evidence="5">2.7.1.-</ecNumber>
    </recommendedName>
</protein>